<evidence type="ECO:0000256" key="5">
    <source>
        <dbReference type="ARBA" id="ARBA00023237"/>
    </source>
</evidence>
<dbReference type="PANTHER" id="PTHR38776">
    <property type="entry name" value="MLTA-INTERACTING PROTEIN-RELATED"/>
    <property type="match status" value="1"/>
</dbReference>
<protein>
    <recommendedName>
        <fullName evidence="9">MipA/OmpV family protein</fullName>
    </recommendedName>
</protein>
<comment type="caution">
    <text evidence="7">The sequence shown here is derived from an EMBL/GenBank/DDBJ whole genome shotgun (WGS) entry which is preliminary data.</text>
</comment>
<evidence type="ECO:0000256" key="6">
    <source>
        <dbReference type="SAM" id="Phobius"/>
    </source>
</evidence>
<keyword evidence="3" id="KW-0732">Signal</keyword>
<feature type="transmembrane region" description="Helical" evidence="6">
    <location>
        <begin position="31"/>
        <end position="49"/>
    </location>
</feature>
<dbReference type="Pfam" id="PF06629">
    <property type="entry name" value="MipA"/>
    <property type="match status" value="1"/>
</dbReference>
<dbReference type="GO" id="GO:0009279">
    <property type="term" value="C:cell outer membrane"/>
    <property type="evidence" value="ECO:0007669"/>
    <property type="project" value="UniProtKB-SubCell"/>
</dbReference>
<comment type="subcellular location">
    <subcellularLocation>
        <location evidence="1">Cell outer membrane</location>
    </subcellularLocation>
</comment>
<name>A0A432WRS4_9GAMM</name>
<reference evidence="7 8" key="1">
    <citation type="journal article" date="2011" name="Front. Microbiol.">
        <title>Genomic signatures of strain selection and enhancement in Bacillus atrophaeus var. globigii, a historical biowarfare simulant.</title>
        <authorList>
            <person name="Gibbons H.S."/>
            <person name="Broomall S.M."/>
            <person name="McNew L.A."/>
            <person name="Daligault H."/>
            <person name="Chapman C."/>
            <person name="Bruce D."/>
            <person name="Karavis M."/>
            <person name="Krepps M."/>
            <person name="McGregor P.A."/>
            <person name="Hong C."/>
            <person name="Park K.H."/>
            <person name="Akmal A."/>
            <person name="Feldman A."/>
            <person name="Lin J.S."/>
            <person name="Chang W.E."/>
            <person name="Higgs B.W."/>
            <person name="Demirev P."/>
            <person name="Lindquist J."/>
            <person name="Liem A."/>
            <person name="Fochler E."/>
            <person name="Read T.D."/>
            <person name="Tapia R."/>
            <person name="Johnson S."/>
            <person name="Bishop-Lilly K.A."/>
            <person name="Detter C."/>
            <person name="Han C."/>
            <person name="Sozhamannan S."/>
            <person name="Rosenzweig C.N."/>
            <person name="Skowronski E.W."/>
        </authorList>
    </citation>
    <scope>NUCLEOTIDE SEQUENCE [LARGE SCALE GENOMIC DNA]</scope>
    <source>
        <strain evidence="7 8">GYP-17</strain>
    </source>
</reference>
<dbReference type="EMBL" id="PIPM01000001">
    <property type="protein sequence ID" value="RUO36493.1"/>
    <property type="molecule type" value="Genomic_DNA"/>
</dbReference>
<evidence type="ECO:0000256" key="4">
    <source>
        <dbReference type="ARBA" id="ARBA00023136"/>
    </source>
</evidence>
<keyword evidence="4 6" id="KW-0472">Membrane</keyword>
<comment type="similarity">
    <text evidence="2">Belongs to the MipA/OmpV family.</text>
</comment>
<gene>
    <name evidence="7" type="ORF">CWE11_01375</name>
</gene>
<evidence type="ECO:0000256" key="3">
    <source>
        <dbReference type="ARBA" id="ARBA00022729"/>
    </source>
</evidence>
<keyword evidence="6" id="KW-0812">Transmembrane</keyword>
<accession>A0A432WRS4</accession>
<dbReference type="Proteomes" id="UP000288405">
    <property type="component" value="Unassembled WGS sequence"/>
</dbReference>
<keyword evidence="8" id="KW-1185">Reference proteome</keyword>
<proteinExistence type="inferred from homology"/>
<keyword evidence="5" id="KW-0998">Cell outer membrane</keyword>
<dbReference type="InterPro" id="IPR010583">
    <property type="entry name" value="MipA"/>
</dbReference>
<organism evidence="7 8">
    <name type="scientific">Aliidiomarina sanyensis</name>
    <dbReference type="NCBI Taxonomy" id="1249555"/>
    <lineage>
        <taxon>Bacteria</taxon>
        <taxon>Pseudomonadati</taxon>
        <taxon>Pseudomonadota</taxon>
        <taxon>Gammaproteobacteria</taxon>
        <taxon>Alteromonadales</taxon>
        <taxon>Idiomarinaceae</taxon>
        <taxon>Aliidiomarina</taxon>
    </lineage>
</organism>
<evidence type="ECO:0008006" key="9">
    <source>
        <dbReference type="Google" id="ProtNLM"/>
    </source>
</evidence>
<dbReference type="AlphaFoldDB" id="A0A432WRS4"/>
<evidence type="ECO:0000256" key="1">
    <source>
        <dbReference type="ARBA" id="ARBA00004442"/>
    </source>
</evidence>
<evidence type="ECO:0000256" key="2">
    <source>
        <dbReference type="ARBA" id="ARBA00005722"/>
    </source>
</evidence>
<dbReference type="PANTHER" id="PTHR38776:SF1">
    <property type="entry name" value="MLTA-INTERACTING PROTEIN-RELATED"/>
    <property type="match status" value="1"/>
</dbReference>
<evidence type="ECO:0000313" key="8">
    <source>
        <dbReference type="Proteomes" id="UP000288405"/>
    </source>
</evidence>
<keyword evidence="6" id="KW-1133">Transmembrane helix</keyword>
<sequence>MTAYGEVNKSGFAFYLRERYVNSSRLKQRSYAFLTIASFSLCIAPWAYAEEEEGMQGPPLGWTFGAAVISNNLAYRGADADTIIVPAIGYEGENYFIRGLSAGRSLVRTREQQAWVALTLDLSRFQPGETSDPQMQLLERRNFNAQLGVGYRYQLGRPGNISVTLSTDVTGRHDGQRGQLQYSIPLNRPMQAWQVSPNIGVNYASSRYVDYYYGISEAESARSDLPAFAGSDAFSPFIGISGYQYFNERLSLAGGFTLTRSASAIADSPMVTRGSYRTIFATLQYRF</sequence>
<evidence type="ECO:0000313" key="7">
    <source>
        <dbReference type="EMBL" id="RUO36493.1"/>
    </source>
</evidence>